<dbReference type="EMBL" id="CAJNOH010000297">
    <property type="protein sequence ID" value="CAF0989714.1"/>
    <property type="molecule type" value="Genomic_DNA"/>
</dbReference>
<organism evidence="1 2">
    <name type="scientific">Rotaria sordida</name>
    <dbReference type="NCBI Taxonomy" id="392033"/>
    <lineage>
        <taxon>Eukaryota</taxon>
        <taxon>Metazoa</taxon>
        <taxon>Spiralia</taxon>
        <taxon>Gnathifera</taxon>
        <taxon>Rotifera</taxon>
        <taxon>Eurotatoria</taxon>
        <taxon>Bdelloidea</taxon>
        <taxon>Philodinida</taxon>
        <taxon>Philodinidae</taxon>
        <taxon>Rotaria</taxon>
    </lineage>
</organism>
<dbReference type="AlphaFoldDB" id="A0A814G3Y4"/>
<dbReference type="Proteomes" id="UP000663854">
    <property type="component" value="Unassembled WGS sequence"/>
</dbReference>
<evidence type="ECO:0000313" key="2">
    <source>
        <dbReference type="Proteomes" id="UP000663854"/>
    </source>
</evidence>
<gene>
    <name evidence="1" type="ORF">PYM288_LOCUS14049</name>
</gene>
<comment type="caution">
    <text evidence="1">The sequence shown here is derived from an EMBL/GenBank/DDBJ whole genome shotgun (WGS) entry which is preliminary data.</text>
</comment>
<proteinExistence type="predicted"/>
<accession>A0A814G3Y4</accession>
<protein>
    <recommendedName>
        <fullName evidence="3">TIR domain-containing protein</fullName>
    </recommendedName>
</protein>
<sequence length="84" mass="9449">MHGNVMDAMAQAIEQSHTIIICMSEHYRKKLKAEDICETNIVPIQPKEDTAVILPTVSVSIPKRSASPIFSQNILEWTQTQVQD</sequence>
<evidence type="ECO:0008006" key="3">
    <source>
        <dbReference type="Google" id="ProtNLM"/>
    </source>
</evidence>
<name>A0A814G3Y4_9BILA</name>
<evidence type="ECO:0000313" key="1">
    <source>
        <dbReference type="EMBL" id="CAF0989714.1"/>
    </source>
</evidence>
<reference evidence="1" key="1">
    <citation type="submission" date="2021-02" db="EMBL/GenBank/DDBJ databases">
        <authorList>
            <person name="Nowell W R."/>
        </authorList>
    </citation>
    <scope>NUCLEOTIDE SEQUENCE</scope>
</reference>